<evidence type="ECO:0000259" key="1">
    <source>
        <dbReference type="Pfam" id="PF25852"/>
    </source>
</evidence>
<dbReference type="SUPFAM" id="SSF110296">
    <property type="entry name" value="Oligoxyloglucan reducing end-specific cellobiohydrolase"/>
    <property type="match status" value="1"/>
</dbReference>
<accession>A0ABS4S9H9</accession>
<dbReference type="EMBL" id="JAGIKX010000011">
    <property type="protein sequence ID" value="MBP2257645.1"/>
    <property type="molecule type" value="Genomic_DNA"/>
</dbReference>
<dbReference type="InterPro" id="IPR015943">
    <property type="entry name" value="WD40/YVTN_repeat-like_dom_sf"/>
</dbReference>
<evidence type="ECO:0000313" key="2">
    <source>
        <dbReference type="EMBL" id="MBP2257645.1"/>
    </source>
</evidence>
<feature type="domain" description="DUF6242" evidence="1">
    <location>
        <begin position="177"/>
        <end position="370"/>
    </location>
</feature>
<protein>
    <recommendedName>
        <fullName evidence="1">DUF6242 domain-containing protein</fullName>
    </recommendedName>
</protein>
<evidence type="ECO:0000313" key="3">
    <source>
        <dbReference type="Proteomes" id="UP001519294"/>
    </source>
</evidence>
<dbReference type="Proteomes" id="UP001519294">
    <property type="component" value="Unassembled WGS sequence"/>
</dbReference>
<proteinExistence type="predicted"/>
<organism evidence="2 3">
    <name type="scientific">Virgibacillus alimentarius</name>
    <dbReference type="NCBI Taxonomy" id="698769"/>
    <lineage>
        <taxon>Bacteria</taxon>
        <taxon>Bacillati</taxon>
        <taxon>Bacillota</taxon>
        <taxon>Bacilli</taxon>
        <taxon>Bacillales</taxon>
        <taxon>Bacillaceae</taxon>
        <taxon>Virgibacillus</taxon>
    </lineage>
</organism>
<name>A0ABS4S9H9_9BACI</name>
<keyword evidence="3" id="KW-1185">Reference proteome</keyword>
<sequence>MIFTKKRTAITGVVLILLLAAIALIYYYSYYEEDLNKPLPMTITVDGEDDQEPETIAYRFWFDYMNQYQGDDVSSWKRLTDVRYNDFQLLAGDEKEFAVEVAFWVQLEKGKWSTHHRWGEVQEDGKVKNLQWTFRIRKTGENEYTLLRIDDISKATGDLPPLEDTYQKEAGIEVPDENNRYRIGNDTLEVTYNNGENWTAVPVDIDQLFEGDYNGPKDELIDDSYLITPERTAFVVGGHQDIKVLQSTDQGETWDTATIPSPFQAVRMRMLDFVSENNGFLILTGGRTMSWEGNMIFKTNDGGTTWDEVGNVPLERQVTSGGFINEKLGFVSFGAISRNSNPEVPDLYRTADGGKTWTQVEVPIPTEYKGIFTVAEIPTFDGSQGTLLVKQGQNGDYQGGKVMAKFVSVDDGVTWSFANLVDPDDVMER</sequence>
<dbReference type="RefSeq" id="WP_226371084.1">
    <property type="nucleotide sequence ID" value="NZ_JAGIKX010000011.1"/>
</dbReference>
<dbReference type="CDD" id="cd15482">
    <property type="entry name" value="Sialidase_non-viral"/>
    <property type="match status" value="1"/>
</dbReference>
<dbReference type="InterPro" id="IPR058667">
    <property type="entry name" value="DUF6242_C"/>
</dbReference>
<comment type="caution">
    <text evidence="2">The sequence shown here is derived from an EMBL/GenBank/DDBJ whole genome shotgun (WGS) entry which is preliminary data.</text>
</comment>
<gene>
    <name evidence="2" type="ORF">J2Z81_001599</name>
</gene>
<dbReference type="Pfam" id="PF25852">
    <property type="entry name" value="DUF6242_C"/>
    <property type="match status" value="1"/>
</dbReference>
<dbReference type="Gene3D" id="2.130.10.10">
    <property type="entry name" value="YVTN repeat-like/Quinoprotein amine dehydrogenase"/>
    <property type="match status" value="1"/>
</dbReference>
<reference evidence="2 3" key="1">
    <citation type="submission" date="2021-03" db="EMBL/GenBank/DDBJ databases">
        <title>Genomic Encyclopedia of Type Strains, Phase IV (KMG-IV): sequencing the most valuable type-strain genomes for metagenomic binning, comparative biology and taxonomic classification.</title>
        <authorList>
            <person name="Goeker M."/>
        </authorList>
    </citation>
    <scope>NUCLEOTIDE SEQUENCE [LARGE SCALE GENOMIC DNA]</scope>
    <source>
        <strain evidence="2 3">DSM 25790</strain>
    </source>
</reference>